<protein>
    <recommendedName>
        <fullName evidence="3">tetrahydrofolate synthase</fullName>
        <ecNumber evidence="3">6.3.2.17</ecNumber>
    </recommendedName>
    <alternativeName>
        <fullName evidence="9">Tetrahydrofolylpolyglutamate synthase</fullName>
    </alternativeName>
</protein>
<evidence type="ECO:0000259" key="13">
    <source>
        <dbReference type="Pfam" id="PF02875"/>
    </source>
</evidence>
<evidence type="ECO:0000256" key="5">
    <source>
        <dbReference type="ARBA" id="ARBA00022723"/>
    </source>
</evidence>
<evidence type="ECO:0000256" key="6">
    <source>
        <dbReference type="ARBA" id="ARBA00022741"/>
    </source>
</evidence>
<keyword evidence="7 11" id="KW-0067">ATP-binding</keyword>
<keyword evidence="5" id="KW-0479">Metal-binding</keyword>
<dbReference type="PIRSF" id="PIRSF001563">
    <property type="entry name" value="Folylpolyglu_synth"/>
    <property type="match status" value="1"/>
</dbReference>
<accession>A0A937XAL9</accession>
<dbReference type="InterPro" id="IPR018109">
    <property type="entry name" value="Folylpolyglutamate_synth_CS"/>
</dbReference>
<dbReference type="InterPro" id="IPR036565">
    <property type="entry name" value="Mur-like_cat_sf"/>
</dbReference>
<keyword evidence="8" id="KW-0460">Magnesium</keyword>
<comment type="similarity">
    <text evidence="2 11">Belongs to the folylpolyglutamate synthase family.</text>
</comment>
<dbReference type="EC" id="6.3.2.17" evidence="3"/>
<evidence type="ECO:0000313" key="16">
    <source>
        <dbReference type="Proteomes" id="UP000748308"/>
    </source>
</evidence>
<evidence type="ECO:0000256" key="7">
    <source>
        <dbReference type="ARBA" id="ARBA00022840"/>
    </source>
</evidence>
<dbReference type="PANTHER" id="PTHR11136">
    <property type="entry name" value="FOLYLPOLYGLUTAMATE SYNTHASE-RELATED"/>
    <property type="match status" value="1"/>
</dbReference>
<dbReference type="InterPro" id="IPR013221">
    <property type="entry name" value="Mur_ligase_cen"/>
</dbReference>
<comment type="caution">
    <text evidence="15">The sequence shown here is derived from an EMBL/GenBank/DDBJ whole genome shotgun (WGS) entry which is preliminary data.</text>
</comment>
<dbReference type="PROSITE" id="PS01012">
    <property type="entry name" value="FOLYLPOLYGLU_SYNT_2"/>
    <property type="match status" value="1"/>
</dbReference>
<evidence type="ECO:0000256" key="1">
    <source>
        <dbReference type="ARBA" id="ARBA00001946"/>
    </source>
</evidence>
<dbReference type="InterPro" id="IPR036615">
    <property type="entry name" value="Mur_ligase_C_dom_sf"/>
</dbReference>
<dbReference type="Pfam" id="PF02875">
    <property type="entry name" value="Mur_ligase_C"/>
    <property type="match status" value="1"/>
</dbReference>
<dbReference type="GO" id="GO:0005737">
    <property type="term" value="C:cytoplasm"/>
    <property type="evidence" value="ECO:0007669"/>
    <property type="project" value="TreeGrafter"/>
</dbReference>
<evidence type="ECO:0000259" key="14">
    <source>
        <dbReference type="Pfam" id="PF08245"/>
    </source>
</evidence>
<dbReference type="NCBIfam" id="TIGR01499">
    <property type="entry name" value="folC"/>
    <property type="match status" value="1"/>
</dbReference>
<evidence type="ECO:0000256" key="2">
    <source>
        <dbReference type="ARBA" id="ARBA00008276"/>
    </source>
</evidence>
<dbReference type="EMBL" id="VGIY01000059">
    <property type="protein sequence ID" value="MBM3316946.1"/>
    <property type="molecule type" value="Genomic_DNA"/>
</dbReference>
<dbReference type="Gene3D" id="3.90.190.20">
    <property type="entry name" value="Mur ligase, C-terminal domain"/>
    <property type="match status" value="1"/>
</dbReference>
<feature type="domain" description="Mur ligase C-terminal" evidence="13">
    <location>
        <begin position="291"/>
        <end position="410"/>
    </location>
</feature>
<evidence type="ECO:0000313" key="15">
    <source>
        <dbReference type="EMBL" id="MBM3316946.1"/>
    </source>
</evidence>
<organism evidence="15 16">
    <name type="scientific">Eiseniibacteriota bacterium</name>
    <dbReference type="NCBI Taxonomy" id="2212470"/>
    <lineage>
        <taxon>Bacteria</taxon>
        <taxon>Candidatus Eiseniibacteriota</taxon>
    </lineage>
</organism>
<dbReference type="Gene3D" id="3.40.1190.10">
    <property type="entry name" value="Mur-like, catalytic domain"/>
    <property type="match status" value="1"/>
</dbReference>
<keyword evidence="4 11" id="KW-0436">Ligase</keyword>
<feature type="region of interest" description="Disordered" evidence="12">
    <location>
        <begin position="431"/>
        <end position="452"/>
    </location>
</feature>
<name>A0A937XAL9_UNCEI</name>
<proteinExistence type="inferred from homology"/>
<dbReference type="GO" id="GO:0004326">
    <property type="term" value="F:tetrahydrofolylpolyglutamate synthase activity"/>
    <property type="evidence" value="ECO:0007669"/>
    <property type="project" value="UniProtKB-EC"/>
</dbReference>
<dbReference type="GO" id="GO:0008841">
    <property type="term" value="F:dihydrofolate synthase activity"/>
    <property type="evidence" value="ECO:0007669"/>
    <property type="project" value="TreeGrafter"/>
</dbReference>
<feature type="domain" description="Mur ligase central" evidence="14">
    <location>
        <begin position="44"/>
        <end position="183"/>
    </location>
</feature>
<dbReference type="SUPFAM" id="SSF53623">
    <property type="entry name" value="MurD-like peptide ligases, catalytic domain"/>
    <property type="match status" value="1"/>
</dbReference>
<gene>
    <name evidence="15" type="ORF">FJY75_03745</name>
</gene>
<evidence type="ECO:0000256" key="9">
    <source>
        <dbReference type="ARBA" id="ARBA00030592"/>
    </source>
</evidence>
<dbReference type="InterPro" id="IPR004101">
    <property type="entry name" value="Mur_ligase_C"/>
</dbReference>
<evidence type="ECO:0000256" key="3">
    <source>
        <dbReference type="ARBA" id="ARBA00013025"/>
    </source>
</evidence>
<dbReference type="SUPFAM" id="SSF53244">
    <property type="entry name" value="MurD-like peptide ligases, peptide-binding domain"/>
    <property type="match status" value="1"/>
</dbReference>
<evidence type="ECO:0000256" key="4">
    <source>
        <dbReference type="ARBA" id="ARBA00022598"/>
    </source>
</evidence>
<dbReference type="Proteomes" id="UP000748308">
    <property type="component" value="Unassembled WGS sequence"/>
</dbReference>
<feature type="compositionally biased region" description="Gly residues" evidence="12">
    <location>
        <begin position="435"/>
        <end position="445"/>
    </location>
</feature>
<dbReference type="GO" id="GO:0005524">
    <property type="term" value="F:ATP binding"/>
    <property type="evidence" value="ECO:0007669"/>
    <property type="project" value="UniProtKB-KW"/>
</dbReference>
<keyword evidence="6 11" id="KW-0547">Nucleotide-binding</keyword>
<comment type="catalytic activity">
    <reaction evidence="10">
        <text>(6S)-5,6,7,8-tetrahydrofolyl-(gamma-L-Glu)(n) + L-glutamate + ATP = (6S)-5,6,7,8-tetrahydrofolyl-(gamma-L-Glu)(n+1) + ADP + phosphate + H(+)</text>
        <dbReference type="Rhea" id="RHEA:10580"/>
        <dbReference type="Rhea" id="RHEA-COMP:14738"/>
        <dbReference type="Rhea" id="RHEA-COMP:14740"/>
        <dbReference type="ChEBI" id="CHEBI:15378"/>
        <dbReference type="ChEBI" id="CHEBI:29985"/>
        <dbReference type="ChEBI" id="CHEBI:30616"/>
        <dbReference type="ChEBI" id="CHEBI:43474"/>
        <dbReference type="ChEBI" id="CHEBI:141005"/>
        <dbReference type="ChEBI" id="CHEBI:456216"/>
        <dbReference type="EC" id="6.3.2.17"/>
    </reaction>
</comment>
<dbReference type="PANTHER" id="PTHR11136:SF0">
    <property type="entry name" value="DIHYDROFOLATE SYNTHETASE-RELATED"/>
    <property type="match status" value="1"/>
</dbReference>
<evidence type="ECO:0000256" key="10">
    <source>
        <dbReference type="ARBA" id="ARBA00047493"/>
    </source>
</evidence>
<dbReference type="AlphaFoldDB" id="A0A937XAL9"/>
<dbReference type="Pfam" id="PF08245">
    <property type="entry name" value="Mur_ligase_M"/>
    <property type="match status" value="1"/>
</dbReference>
<evidence type="ECO:0000256" key="8">
    <source>
        <dbReference type="ARBA" id="ARBA00022842"/>
    </source>
</evidence>
<sequence length="452" mass="48067">MTYAQATDFLFRLEHGSVKLGLERIEAAVAARGHPERRYRTVHVAGTNGKGSTCALLAAILERAGERTGLYTSPHLTDFCERIRIGGRLLPRAEAAGLTRELRPLILDLKLSYFEAATLLAFEAFARRGVTCAVIEVGMGGRLDATNVVRPELTVVTGIDWDHRQALGSTLTAIAGEKAGIMKPGVPLLHGPCRAAVAEVFRRRGREVGAPVMPLRGRLSGWSARPLPSGTRIDWRRADGSRGEYRIGLRGAHQAQNALLAAEAARLLARRGRPVPEAAIGEGLALGRWPGRCELLAPSGRRPAVVLDVAHNRQGARALREAWEGWFSALPPPALIVGMLGDKDHEAFLRELRPLAPEALLVPLDSPRAGPLGDLAAAARRAGLKPRPCAGMAEAWARRPGGRPVLVTGSFLTVDAAMRLLGRRAARSLFPGAAPAGGPGAGARGGSARARG</sequence>
<dbReference type="FunFam" id="3.40.1190.10:FF:000011">
    <property type="entry name" value="Folylpolyglutamate synthase/dihydrofolate synthase"/>
    <property type="match status" value="1"/>
</dbReference>
<evidence type="ECO:0000256" key="12">
    <source>
        <dbReference type="SAM" id="MobiDB-lite"/>
    </source>
</evidence>
<evidence type="ECO:0000256" key="11">
    <source>
        <dbReference type="PIRNR" id="PIRNR001563"/>
    </source>
</evidence>
<reference evidence="15" key="1">
    <citation type="submission" date="2019-03" db="EMBL/GenBank/DDBJ databases">
        <title>Lake Tanganyika Metagenome-Assembled Genomes (MAGs).</title>
        <authorList>
            <person name="Tran P."/>
        </authorList>
    </citation>
    <scope>NUCLEOTIDE SEQUENCE</scope>
    <source>
        <strain evidence="15">M_DeepCast_400m_m2_100</strain>
    </source>
</reference>
<dbReference type="InterPro" id="IPR001645">
    <property type="entry name" value="Folylpolyglutamate_synth"/>
</dbReference>
<comment type="cofactor">
    <cofactor evidence="1">
        <name>Mg(2+)</name>
        <dbReference type="ChEBI" id="CHEBI:18420"/>
    </cofactor>
</comment>
<dbReference type="GO" id="GO:0046872">
    <property type="term" value="F:metal ion binding"/>
    <property type="evidence" value="ECO:0007669"/>
    <property type="project" value="UniProtKB-KW"/>
</dbReference>